<evidence type="ECO:0000256" key="2">
    <source>
        <dbReference type="SAM" id="Phobius"/>
    </source>
</evidence>
<organism evidence="3 4">
    <name type="scientific">Denticeps clupeoides</name>
    <name type="common">denticle herring</name>
    <dbReference type="NCBI Taxonomy" id="299321"/>
    <lineage>
        <taxon>Eukaryota</taxon>
        <taxon>Metazoa</taxon>
        <taxon>Chordata</taxon>
        <taxon>Craniata</taxon>
        <taxon>Vertebrata</taxon>
        <taxon>Euteleostomi</taxon>
        <taxon>Actinopterygii</taxon>
        <taxon>Neopterygii</taxon>
        <taxon>Teleostei</taxon>
        <taxon>Clupei</taxon>
        <taxon>Clupeiformes</taxon>
        <taxon>Denticipitoidei</taxon>
        <taxon>Denticipitidae</taxon>
        <taxon>Denticeps</taxon>
    </lineage>
</organism>
<reference evidence="3" key="2">
    <citation type="submission" date="2025-08" db="UniProtKB">
        <authorList>
            <consortium name="Ensembl"/>
        </authorList>
    </citation>
    <scope>IDENTIFICATION</scope>
</reference>
<reference evidence="3" key="3">
    <citation type="submission" date="2025-09" db="UniProtKB">
        <authorList>
            <consortium name="Ensembl"/>
        </authorList>
    </citation>
    <scope>IDENTIFICATION</scope>
</reference>
<evidence type="ECO:0000256" key="1">
    <source>
        <dbReference type="SAM" id="MobiDB-lite"/>
    </source>
</evidence>
<feature type="transmembrane region" description="Helical" evidence="2">
    <location>
        <begin position="148"/>
        <end position="181"/>
    </location>
</feature>
<proteinExistence type="predicted"/>
<protein>
    <submittedName>
        <fullName evidence="3">Uncharacterized protein</fullName>
    </submittedName>
</protein>
<dbReference type="Ensembl" id="ENSDCDT00010069405.1">
    <property type="protein sequence ID" value="ENSDCDP00010058700.1"/>
    <property type="gene ID" value="ENSDCDG00010032964.1"/>
</dbReference>
<dbReference type="Proteomes" id="UP000694580">
    <property type="component" value="Chromosome 5"/>
</dbReference>
<accession>A0AAY4EM16</accession>
<feature type="compositionally biased region" description="Low complexity" evidence="1">
    <location>
        <begin position="25"/>
        <end position="48"/>
    </location>
</feature>
<sequence>IRGLVKNVQNCFGVDKPVLSPEPPAGSTTATGKSTAPRPAAGSSGSASRVRKRPGSTGLSAEPRSLCVAARIWTFSQTSDAVFPSRGTPLRAESLIRIPEPDAAGGGAARLGPVAGLHLSSSAAQRGRVLHPSPACALHTPDKYTCRLFFNIFFLFLCLFIYLFILFLKLSSAFLLCVFWRLDWLSPPCQL</sequence>
<keyword evidence="4" id="KW-1185">Reference proteome</keyword>
<keyword evidence="2" id="KW-0472">Membrane</keyword>
<evidence type="ECO:0000313" key="3">
    <source>
        <dbReference type="Ensembl" id="ENSDCDP00010058700.1"/>
    </source>
</evidence>
<feature type="region of interest" description="Disordered" evidence="1">
    <location>
        <begin position="15"/>
        <end position="60"/>
    </location>
</feature>
<dbReference type="AlphaFoldDB" id="A0AAY4EM16"/>
<evidence type="ECO:0000313" key="4">
    <source>
        <dbReference type="Proteomes" id="UP000694580"/>
    </source>
</evidence>
<name>A0AAY4EM16_9TELE</name>
<keyword evidence="2" id="KW-1133">Transmembrane helix</keyword>
<reference evidence="3 4" key="1">
    <citation type="submission" date="2020-06" db="EMBL/GenBank/DDBJ databases">
        <authorList>
            <consortium name="Wellcome Sanger Institute Data Sharing"/>
        </authorList>
    </citation>
    <scope>NUCLEOTIDE SEQUENCE [LARGE SCALE GENOMIC DNA]</scope>
</reference>
<keyword evidence="2" id="KW-0812">Transmembrane</keyword>